<protein>
    <submittedName>
        <fullName evidence="1">Uncharacterized protein</fullName>
    </submittedName>
</protein>
<keyword evidence="2" id="KW-1185">Reference proteome</keyword>
<reference evidence="1 2" key="1">
    <citation type="submission" date="2005-12" db="EMBL/GenBank/DDBJ databases">
        <authorList>
            <person name="Moran M.A."/>
            <person name="Ferriera S."/>
            <person name="Johnson J."/>
            <person name="Kravitz S."/>
            <person name="Halpern A."/>
            <person name="Remington K."/>
            <person name="Beeson K."/>
            <person name="Tran B."/>
            <person name="Rogers Y.-H."/>
            <person name="Friedman R."/>
            <person name="Venter J.C."/>
        </authorList>
    </citation>
    <scope>NUCLEOTIDE SEQUENCE [LARGE SCALE GENOMIC DNA]</scope>
    <source>
        <strain evidence="2">ATCC BAA-591 / DSM 15170 / ISM</strain>
    </source>
</reference>
<dbReference type="HOGENOM" id="CLU_3426697_0_0_5"/>
<gene>
    <name evidence="1" type="ORF">ISM_07090</name>
</gene>
<comment type="caution">
    <text evidence="1">The sequence shown here is derived from an EMBL/GenBank/DDBJ whole genome shotgun (WGS) entry which is preliminary data.</text>
</comment>
<dbReference type="STRING" id="89187.ISM_07090"/>
<organism evidence="1 2">
    <name type="scientific">Roseovarius nubinhibens (strain ATCC BAA-591 / DSM 15170 / ISM)</name>
    <dbReference type="NCBI Taxonomy" id="89187"/>
    <lineage>
        <taxon>Bacteria</taxon>
        <taxon>Pseudomonadati</taxon>
        <taxon>Pseudomonadota</taxon>
        <taxon>Alphaproteobacteria</taxon>
        <taxon>Rhodobacterales</taxon>
        <taxon>Roseobacteraceae</taxon>
        <taxon>Roseovarius</taxon>
    </lineage>
</organism>
<evidence type="ECO:0000313" key="2">
    <source>
        <dbReference type="Proteomes" id="UP000005954"/>
    </source>
</evidence>
<dbReference type="AlphaFoldDB" id="A3SL10"/>
<evidence type="ECO:0000313" key="1">
    <source>
        <dbReference type="EMBL" id="EAP78041.1"/>
    </source>
</evidence>
<sequence>MHFLHSGIVQTGIVQMQHWFI</sequence>
<proteinExistence type="predicted"/>
<name>A3SL10_ROSNI</name>
<dbReference type="Proteomes" id="UP000005954">
    <property type="component" value="Unassembled WGS sequence"/>
</dbReference>
<accession>A3SL10</accession>
<dbReference type="EMBL" id="AALY01000001">
    <property type="protein sequence ID" value="EAP78041.1"/>
    <property type="molecule type" value="Genomic_DNA"/>
</dbReference>